<gene>
    <name evidence="3" type="ORF">ILQ21_13385</name>
</gene>
<dbReference type="Proteomes" id="UP000596960">
    <property type="component" value="Unassembled WGS sequence"/>
</dbReference>
<dbReference type="EMBL" id="JADAMT010000059">
    <property type="protein sequence ID" value="MBE2130011.1"/>
    <property type="molecule type" value="Genomic_DNA"/>
</dbReference>
<dbReference type="Pfam" id="PF00725">
    <property type="entry name" value="3HCDH"/>
    <property type="match status" value="1"/>
</dbReference>
<dbReference type="PANTHER" id="PTHR48075">
    <property type="entry name" value="3-HYDROXYACYL-COA DEHYDROGENASE FAMILY PROTEIN"/>
    <property type="match status" value="1"/>
</dbReference>
<dbReference type="InterPro" id="IPR006108">
    <property type="entry name" value="3HC_DH_C"/>
</dbReference>
<feature type="non-terminal residue" evidence="3">
    <location>
        <position position="152"/>
    </location>
</feature>
<protein>
    <submittedName>
        <fullName evidence="3">3-hydroxyacyl-CoA dehydrogenase</fullName>
    </submittedName>
</protein>
<dbReference type="InterPro" id="IPR008927">
    <property type="entry name" value="6-PGluconate_DH-like_C_sf"/>
</dbReference>
<feature type="non-terminal residue" evidence="3">
    <location>
        <position position="1"/>
    </location>
</feature>
<evidence type="ECO:0000313" key="4">
    <source>
        <dbReference type="Proteomes" id="UP000596960"/>
    </source>
</evidence>
<dbReference type="RefSeq" id="WP_264148973.1">
    <property type="nucleotide sequence ID" value="NZ_JADAMT010000059.1"/>
</dbReference>
<comment type="similarity">
    <text evidence="1">Belongs to the 3-hydroxyacyl-CoA dehydrogenase family.</text>
</comment>
<proteinExistence type="inferred from homology"/>
<name>A0ABR9ND77_9STAP</name>
<keyword evidence="4" id="KW-1185">Reference proteome</keyword>
<accession>A0ABR9ND77</accession>
<feature type="domain" description="3-hydroxyacyl-CoA dehydrogenase C-terminal" evidence="2">
    <location>
        <begin position="39"/>
        <end position="135"/>
    </location>
</feature>
<dbReference type="Gene3D" id="1.10.1040.50">
    <property type="match status" value="1"/>
</dbReference>
<evidence type="ECO:0000256" key="1">
    <source>
        <dbReference type="ARBA" id="ARBA00009463"/>
    </source>
</evidence>
<sequence>LLELIPTSHTKESIILHVKKFVQYVLGKRFIVVNYVPSFVADRVCTQTMNDIMYRAEQQNLTITDVDALTGLAIGRPKTDTYALSDLVGLDIAVSVIKGMQQVPEEAPYYHNVKVVNTLFDIGTLGRKTKQGFYKKDKDTKEHLVYDKEEQD</sequence>
<evidence type="ECO:0000313" key="3">
    <source>
        <dbReference type="EMBL" id="MBE2130011.1"/>
    </source>
</evidence>
<dbReference type="PANTHER" id="PTHR48075:SF7">
    <property type="entry name" value="3-HYDROXYACYL-COA DEHYDROGENASE-RELATED"/>
    <property type="match status" value="1"/>
</dbReference>
<organism evidence="3 4">
    <name type="scientific">Staphylococcus schweitzeri</name>
    <dbReference type="NCBI Taxonomy" id="1654388"/>
    <lineage>
        <taxon>Bacteria</taxon>
        <taxon>Bacillati</taxon>
        <taxon>Bacillota</taxon>
        <taxon>Bacilli</taxon>
        <taxon>Bacillales</taxon>
        <taxon>Staphylococcaceae</taxon>
        <taxon>Staphylococcus</taxon>
    </lineage>
</organism>
<dbReference type="SUPFAM" id="SSF48179">
    <property type="entry name" value="6-phosphogluconate dehydrogenase C-terminal domain-like"/>
    <property type="match status" value="1"/>
</dbReference>
<evidence type="ECO:0000259" key="2">
    <source>
        <dbReference type="Pfam" id="PF00725"/>
    </source>
</evidence>
<reference evidence="3 4" key="1">
    <citation type="submission" date="2020-10" db="EMBL/GenBank/DDBJ databases">
        <title>Phenotypic and genomic profiling of Staphylococcus argenteus in Canada and the United States and recommendations for clinical result reporting.</title>
        <authorList>
            <person name="Eshaghi A."/>
            <person name="Bommersbach C."/>
            <person name="Zitterman S."/>
            <person name="Burnham C.-A.D."/>
            <person name="Patel R."/>
            <person name="Schuetz A.N."/>
            <person name="Patel S.N."/>
            <person name="Kus J.V."/>
        </authorList>
    </citation>
    <scope>NUCLEOTIDE SEQUENCE [LARGE SCALE GENOMIC DNA]</scope>
    <source>
        <strain evidence="3 4">DSM 28300</strain>
    </source>
</reference>
<comment type="caution">
    <text evidence="3">The sequence shown here is derived from an EMBL/GenBank/DDBJ whole genome shotgun (WGS) entry which is preliminary data.</text>
</comment>